<proteinExistence type="predicted"/>
<reference evidence="3" key="1">
    <citation type="journal article" date="2021" name="PeerJ">
        <title>Extensive microbial diversity within the chicken gut microbiome revealed by metagenomics and culture.</title>
        <authorList>
            <person name="Gilroy R."/>
            <person name="Ravi A."/>
            <person name="Getino M."/>
            <person name="Pursley I."/>
            <person name="Horton D.L."/>
            <person name="Alikhan N.F."/>
            <person name="Baker D."/>
            <person name="Gharbi K."/>
            <person name="Hall N."/>
            <person name="Watson M."/>
            <person name="Adriaenssens E.M."/>
            <person name="Foster-Nyarko E."/>
            <person name="Jarju S."/>
            <person name="Secka A."/>
            <person name="Antonio M."/>
            <person name="Oren A."/>
            <person name="Chaudhuri R.R."/>
            <person name="La Ragione R."/>
            <person name="Hildebrand F."/>
            <person name="Pallen M.J."/>
        </authorList>
    </citation>
    <scope>NUCLEOTIDE SEQUENCE</scope>
    <source>
        <strain evidence="3">F6-6636</strain>
    </source>
</reference>
<evidence type="ECO:0000259" key="2">
    <source>
        <dbReference type="Pfam" id="PF00144"/>
    </source>
</evidence>
<evidence type="ECO:0000313" key="4">
    <source>
        <dbReference type="Proteomes" id="UP000777303"/>
    </source>
</evidence>
<feature type="signal peptide" evidence="1">
    <location>
        <begin position="1"/>
        <end position="27"/>
    </location>
</feature>
<evidence type="ECO:0000256" key="1">
    <source>
        <dbReference type="SAM" id="SignalP"/>
    </source>
</evidence>
<keyword evidence="1" id="KW-0732">Signal</keyword>
<dbReference type="InterPro" id="IPR050491">
    <property type="entry name" value="AmpC-like"/>
</dbReference>
<dbReference type="PANTHER" id="PTHR46825">
    <property type="entry name" value="D-ALANYL-D-ALANINE-CARBOXYPEPTIDASE/ENDOPEPTIDASE AMPH"/>
    <property type="match status" value="1"/>
</dbReference>
<name>A0A948TIQ8_9LACO</name>
<feature type="chain" id="PRO_5038119239" evidence="1">
    <location>
        <begin position="28"/>
        <end position="401"/>
    </location>
</feature>
<dbReference type="EMBL" id="JAHLFS010000031">
    <property type="protein sequence ID" value="MBU3851479.1"/>
    <property type="molecule type" value="Genomic_DNA"/>
</dbReference>
<protein>
    <submittedName>
        <fullName evidence="3">Beta-lactamase family protein</fullName>
    </submittedName>
</protein>
<reference evidence="3" key="2">
    <citation type="submission" date="2021-04" db="EMBL/GenBank/DDBJ databases">
        <authorList>
            <person name="Gilroy R."/>
        </authorList>
    </citation>
    <scope>NUCLEOTIDE SEQUENCE</scope>
    <source>
        <strain evidence="3">F6-6636</strain>
    </source>
</reference>
<dbReference type="Proteomes" id="UP000777303">
    <property type="component" value="Unassembled WGS sequence"/>
</dbReference>
<organism evidence="3 4">
    <name type="scientific">Candidatus Paralactobacillus gallistercoris</name>
    <dbReference type="NCBI Taxonomy" id="2838724"/>
    <lineage>
        <taxon>Bacteria</taxon>
        <taxon>Bacillati</taxon>
        <taxon>Bacillota</taxon>
        <taxon>Bacilli</taxon>
        <taxon>Lactobacillales</taxon>
        <taxon>Lactobacillaceae</taxon>
        <taxon>Lactobacillus</taxon>
    </lineage>
</organism>
<feature type="domain" description="Beta-lactamase-related" evidence="2">
    <location>
        <begin position="40"/>
        <end position="337"/>
    </location>
</feature>
<dbReference type="Gene3D" id="3.40.710.10">
    <property type="entry name" value="DD-peptidase/beta-lactamase superfamily"/>
    <property type="match status" value="1"/>
</dbReference>
<sequence>MLSKIKIILIMMFSVVWCVFAPHIVHAATAPVLASEQVNTIDQKLHQQHFSGSVLIVHNGQPIYIQSFGYANYQQRKRNQPQMLYQIGSMQKTLTAVLIMQQIQAHHLRLDDTLAKYYPRIPNSQQITIRMLLDMRSGLQLSTLPSRVLTPAQLLNFITRHVQVKDVGDFDYQDVNYAILAGILSQVTHQSYQSLFTKTFLTAYSPQQAGFFNTFMQQSNTTCGYANDGNAPVPNYALPIYETPQLASCELGAANTYFNVWTLYQLQRDICEGKFISLSALQQLRTGIQYPHDRYIGGIHNTDQYYWSHGLIAGFESAFVISFNGQNAVVMLGNRPLQKYMPTLARSIYHHYALTPRLQAGRPSALTFFDKVNWPAVAFLRPSLAVPTLTQQMIINNYCLY</sequence>
<dbReference type="SUPFAM" id="SSF56601">
    <property type="entry name" value="beta-lactamase/transpeptidase-like"/>
    <property type="match status" value="1"/>
</dbReference>
<gene>
    <name evidence="3" type="ORF">H9901_02155</name>
</gene>
<dbReference type="InterPro" id="IPR001466">
    <property type="entry name" value="Beta-lactam-related"/>
</dbReference>
<evidence type="ECO:0000313" key="3">
    <source>
        <dbReference type="EMBL" id="MBU3851479.1"/>
    </source>
</evidence>
<dbReference type="AlphaFoldDB" id="A0A948TIQ8"/>
<dbReference type="Pfam" id="PF00144">
    <property type="entry name" value="Beta-lactamase"/>
    <property type="match status" value="1"/>
</dbReference>
<dbReference type="PANTHER" id="PTHR46825:SF9">
    <property type="entry name" value="BETA-LACTAMASE-RELATED DOMAIN-CONTAINING PROTEIN"/>
    <property type="match status" value="1"/>
</dbReference>
<comment type="caution">
    <text evidence="3">The sequence shown here is derived from an EMBL/GenBank/DDBJ whole genome shotgun (WGS) entry which is preliminary data.</text>
</comment>
<dbReference type="InterPro" id="IPR012338">
    <property type="entry name" value="Beta-lactam/transpept-like"/>
</dbReference>
<accession>A0A948TIQ8</accession>